<dbReference type="Pfam" id="PF03074">
    <property type="entry name" value="GCS"/>
    <property type="match status" value="1"/>
</dbReference>
<keyword evidence="5 10" id="KW-0317">Glutathione biosynthesis</keyword>
<dbReference type="InterPro" id="IPR014746">
    <property type="entry name" value="Gln_synth/guanido_kin_cat_dom"/>
</dbReference>
<organism evidence="11">
    <name type="scientific">Lotharella globosa</name>
    <dbReference type="NCBI Taxonomy" id="91324"/>
    <lineage>
        <taxon>Eukaryota</taxon>
        <taxon>Sar</taxon>
        <taxon>Rhizaria</taxon>
        <taxon>Cercozoa</taxon>
        <taxon>Chlorarachniophyceae</taxon>
        <taxon>Lotharella</taxon>
    </lineage>
</organism>
<evidence type="ECO:0000256" key="6">
    <source>
        <dbReference type="ARBA" id="ARBA00022741"/>
    </source>
</evidence>
<dbReference type="EMBL" id="HBIV01021627">
    <property type="protein sequence ID" value="CAE0663974.1"/>
    <property type="molecule type" value="Transcribed_RNA"/>
</dbReference>
<dbReference type="AlphaFoldDB" id="A0A7S3YWG9"/>
<evidence type="ECO:0000256" key="10">
    <source>
        <dbReference type="RuleBase" id="RU367135"/>
    </source>
</evidence>
<gene>
    <name evidence="11" type="ORF">LGLO00237_LOCUS15577</name>
</gene>
<dbReference type="GO" id="GO:0006750">
    <property type="term" value="P:glutathione biosynthetic process"/>
    <property type="evidence" value="ECO:0007669"/>
    <property type="project" value="UniProtKB-UniRule"/>
</dbReference>
<dbReference type="GO" id="GO:0005524">
    <property type="term" value="F:ATP binding"/>
    <property type="evidence" value="ECO:0007669"/>
    <property type="project" value="UniProtKB-UniRule"/>
</dbReference>
<dbReference type="EC" id="6.3.2.2" evidence="3 10"/>
<dbReference type="FunFam" id="3.30.590.50:FF:000002">
    <property type="entry name" value="Glutamate--cysteine ligase catalytic subunit"/>
    <property type="match status" value="1"/>
</dbReference>
<proteinExistence type="inferred from homology"/>
<evidence type="ECO:0000256" key="4">
    <source>
        <dbReference type="ARBA" id="ARBA00022598"/>
    </source>
</evidence>
<dbReference type="Gene3D" id="3.30.590.50">
    <property type="match status" value="2"/>
</dbReference>
<keyword evidence="6 10" id="KW-0547">Nucleotide-binding</keyword>
<keyword evidence="7 10" id="KW-0067">ATP-binding</keyword>
<reference evidence="11" key="1">
    <citation type="submission" date="2021-01" db="EMBL/GenBank/DDBJ databases">
        <authorList>
            <person name="Corre E."/>
            <person name="Pelletier E."/>
            <person name="Niang G."/>
            <person name="Scheremetjew M."/>
            <person name="Finn R."/>
            <person name="Kale V."/>
            <person name="Holt S."/>
            <person name="Cochrane G."/>
            <person name="Meng A."/>
            <person name="Brown T."/>
            <person name="Cohen L."/>
        </authorList>
    </citation>
    <scope>NUCLEOTIDE SEQUENCE</scope>
    <source>
        <strain evidence="11">CCCM811</strain>
    </source>
</reference>
<name>A0A7S3YWG9_9EUKA</name>
<evidence type="ECO:0000313" key="11">
    <source>
        <dbReference type="EMBL" id="CAE0663974.1"/>
    </source>
</evidence>
<evidence type="ECO:0000256" key="8">
    <source>
        <dbReference type="ARBA" id="ARBA00030585"/>
    </source>
</evidence>
<evidence type="ECO:0000256" key="2">
    <source>
        <dbReference type="ARBA" id="ARBA00008100"/>
    </source>
</evidence>
<dbReference type="PANTHER" id="PTHR11164:SF0">
    <property type="entry name" value="GLUTAMATE--CYSTEINE LIGASE CATALYTIC SUBUNIT"/>
    <property type="match status" value="1"/>
</dbReference>
<dbReference type="UniPathway" id="UPA00142">
    <property type="reaction ID" value="UER00209"/>
</dbReference>
<protein>
    <recommendedName>
        <fullName evidence="3 10">Glutamate--cysteine ligase</fullName>
        <ecNumber evidence="3 10">6.3.2.2</ecNumber>
    </recommendedName>
    <alternativeName>
        <fullName evidence="9 10">Gamma-ECS</fullName>
    </alternativeName>
    <alternativeName>
        <fullName evidence="8 10">Gamma-glutamylcysteine synthetase</fullName>
    </alternativeName>
</protein>
<comment type="catalytic activity">
    <reaction evidence="10">
        <text>L-cysteine + L-glutamate + ATP = gamma-L-glutamyl-L-cysteine + ADP + phosphate + H(+)</text>
        <dbReference type="Rhea" id="RHEA:13285"/>
        <dbReference type="ChEBI" id="CHEBI:15378"/>
        <dbReference type="ChEBI" id="CHEBI:29985"/>
        <dbReference type="ChEBI" id="CHEBI:30616"/>
        <dbReference type="ChEBI" id="CHEBI:35235"/>
        <dbReference type="ChEBI" id="CHEBI:43474"/>
        <dbReference type="ChEBI" id="CHEBI:58173"/>
        <dbReference type="ChEBI" id="CHEBI:456216"/>
        <dbReference type="EC" id="6.3.2.2"/>
    </reaction>
</comment>
<sequence>MGFLVKGKPLSWKESEGVREYVRKHGVEQFIHIWKKNKDREDLDFLWGDEVEGFLCQLTDKEGKKAIKLSLRGSEVLEKLKEAEKEETAKAEEKDGCGTCPPSVIFHPEYGCFMIETTPSAPYGGFVRDLRCVEANMRLRRAKVKEHLKAGEVYSTMTTYPLMGVDQFTLPPHQPNGPVAKSEYVPDELINPHPRFATLTANIRTRRGSKVDIRVPMFKDDYTLPADTEIHMDAMAFGMGCCCLQTTFLARNLEEARSLYDHLAVLGPIMLALTAATPLYRGRVADTDVRWSVISQSVDDRTPEERGAVPEAKAKALQKSRYDSISLFIADAANAYFKDKYNDLNVKYDKDAFERLRKEGLDEILAKHIAHLWIRDPLVIYKSRVELDDTKDVDHFENIQSTNWQSVRFKPPPNPDIGWRVEFRTMEV</sequence>
<dbReference type="GO" id="GO:0004357">
    <property type="term" value="F:glutamate-cysteine ligase activity"/>
    <property type="evidence" value="ECO:0007669"/>
    <property type="project" value="UniProtKB-UniRule"/>
</dbReference>
<dbReference type="InterPro" id="IPR004308">
    <property type="entry name" value="GCS"/>
</dbReference>
<comment type="similarity">
    <text evidence="2 10">Belongs to the glutamate--cysteine ligase type 3 family.</text>
</comment>
<keyword evidence="4 10" id="KW-0436">Ligase</keyword>
<comment type="pathway">
    <text evidence="1 10">Sulfur metabolism; glutathione biosynthesis; glutathione from L-cysteine and L-glutamate: step 1/2.</text>
</comment>
<accession>A0A7S3YWG9</accession>
<evidence type="ECO:0000256" key="7">
    <source>
        <dbReference type="ARBA" id="ARBA00022840"/>
    </source>
</evidence>
<evidence type="ECO:0000256" key="5">
    <source>
        <dbReference type="ARBA" id="ARBA00022684"/>
    </source>
</evidence>
<evidence type="ECO:0000256" key="1">
    <source>
        <dbReference type="ARBA" id="ARBA00005006"/>
    </source>
</evidence>
<dbReference type="PANTHER" id="PTHR11164">
    <property type="entry name" value="GLUTAMATE CYSTEINE LIGASE"/>
    <property type="match status" value="1"/>
</dbReference>
<evidence type="ECO:0000256" key="3">
    <source>
        <dbReference type="ARBA" id="ARBA00012220"/>
    </source>
</evidence>
<dbReference type="SUPFAM" id="SSF55931">
    <property type="entry name" value="Glutamine synthetase/guanido kinase"/>
    <property type="match status" value="1"/>
</dbReference>
<evidence type="ECO:0000256" key="9">
    <source>
        <dbReference type="ARBA" id="ARBA00032122"/>
    </source>
</evidence>